<name>A0A5S5DWX0_9FLAO</name>
<keyword evidence="2" id="KW-1185">Reference proteome</keyword>
<organism evidence="1 2">
    <name type="scientific">Tenacibaculum adriaticum</name>
    <dbReference type="NCBI Taxonomy" id="413713"/>
    <lineage>
        <taxon>Bacteria</taxon>
        <taxon>Pseudomonadati</taxon>
        <taxon>Bacteroidota</taxon>
        <taxon>Flavobacteriia</taxon>
        <taxon>Flavobacteriales</taxon>
        <taxon>Flavobacteriaceae</taxon>
        <taxon>Tenacibaculum</taxon>
    </lineage>
</organism>
<accession>A0A5S5DWX0</accession>
<comment type="caution">
    <text evidence="1">The sequence shown here is derived from an EMBL/GenBank/DDBJ whole genome shotgun (WGS) entry which is preliminary data.</text>
</comment>
<proteinExistence type="predicted"/>
<dbReference type="EMBL" id="VNIA01000001">
    <property type="protein sequence ID" value="TYQ00342.1"/>
    <property type="molecule type" value="Genomic_DNA"/>
</dbReference>
<dbReference type="AlphaFoldDB" id="A0A5S5DWX0"/>
<gene>
    <name evidence="1" type="ORF">C7447_101954</name>
</gene>
<protein>
    <submittedName>
        <fullName evidence="1">Uncharacterized protein</fullName>
    </submittedName>
</protein>
<evidence type="ECO:0000313" key="2">
    <source>
        <dbReference type="Proteomes" id="UP000323136"/>
    </source>
</evidence>
<reference evidence="1 2" key="1">
    <citation type="submission" date="2019-07" db="EMBL/GenBank/DDBJ databases">
        <title>Genomic Encyclopedia of Type Strains, Phase IV (KMG-IV): sequencing the most valuable type-strain genomes for metagenomic binning, comparative biology and taxonomic classification.</title>
        <authorList>
            <person name="Goeker M."/>
        </authorList>
    </citation>
    <scope>NUCLEOTIDE SEQUENCE [LARGE SCALE GENOMIC DNA]</scope>
    <source>
        <strain evidence="1 2">DSM 18961</strain>
    </source>
</reference>
<evidence type="ECO:0000313" key="1">
    <source>
        <dbReference type="EMBL" id="TYQ00342.1"/>
    </source>
</evidence>
<dbReference type="Proteomes" id="UP000323136">
    <property type="component" value="Unassembled WGS sequence"/>
</dbReference>
<dbReference type="RefSeq" id="WP_148869224.1">
    <property type="nucleotide sequence ID" value="NZ_VNIA01000001.1"/>
</dbReference>
<dbReference type="OrthoDB" id="1191133at2"/>
<sequence>MKKQILNLGKALNRAEQKGIKGGSGTVNPWDTCFCLLQDKFGNFYANIVDCYGTCPGGTDPLQY</sequence>